<accession>A0A6I1FNN0</accession>
<feature type="domain" description="Magnesium transporter MgtE intracellular" evidence="3">
    <location>
        <begin position="128"/>
        <end position="205"/>
    </location>
</feature>
<evidence type="ECO:0000259" key="3">
    <source>
        <dbReference type="Pfam" id="PF03448"/>
    </source>
</evidence>
<dbReference type="AlphaFoldDB" id="A0A6I1FNN0"/>
<evidence type="ECO:0000313" key="5">
    <source>
        <dbReference type="Proteomes" id="UP000429595"/>
    </source>
</evidence>
<dbReference type="Proteomes" id="UP000429595">
    <property type="component" value="Unassembled WGS sequence"/>
</dbReference>
<keyword evidence="2" id="KW-0472">Membrane</keyword>
<dbReference type="InterPro" id="IPR027417">
    <property type="entry name" value="P-loop_NTPase"/>
</dbReference>
<organism evidence="4 5">
    <name type="scientific">Bacillus aerolatus</name>
    <dbReference type="NCBI Taxonomy" id="2653354"/>
    <lineage>
        <taxon>Bacteria</taxon>
        <taxon>Bacillati</taxon>
        <taxon>Bacillota</taxon>
        <taxon>Bacilli</taxon>
        <taxon>Bacillales</taxon>
        <taxon>Bacillaceae</taxon>
        <taxon>Bacillus</taxon>
    </lineage>
</organism>
<dbReference type="SUPFAM" id="SSF158791">
    <property type="entry name" value="MgtE N-terminal domain-like"/>
    <property type="match status" value="1"/>
</dbReference>
<protein>
    <recommendedName>
        <fullName evidence="3">Magnesium transporter MgtE intracellular domain-containing protein</fullName>
    </recommendedName>
</protein>
<name>A0A6I1FNN0_9BACI</name>
<feature type="coiled-coil region" evidence="1">
    <location>
        <begin position="86"/>
        <end position="141"/>
    </location>
</feature>
<dbReference type="EMBL" id="WEIO01000002">
    <property type="protein sequence ID" value="KAB7708054.1"/>
    <property type="molecule type" value="Genomic_DNA"/>
</dbReference>
<sequence length="207" mass="23248">MVLAKKKKTEYVEMEEEKGYSVFQWILFVLVIPLLFAITIALIVMTVAGVNIFEKAKELGGNLPVISDMMDSGSSAKDGQTDKEKVVSLQAEIKNKEAKVEQLEKKLESSDKEIEELLTEKDRLEVEIEKLKKQEETTVTEDKQDNKLINTYESMSSKNIANILVNLTDNEAVQILSEMSTEKQADILEKLPPETAAKYTKLLSSAS</sequence>
<evidence type="ECO:0000256" key="1">
    <source>
        <dbReference type="SAM" id="Coils"/>
    </source>
</evidence>
<dbReference type="Gene3D" id="3.40.50.300">
    <property type="entry name" value="P-loop containing nucleotide triphosphate hydrolases"/>
    <property type="match status" value="1"/>
</dbReference>
<keyword evidence="2" id="KW-0812">Transmembrane</keyword>
<keyword evidence="5" id="KW-1185">Reference proteome</keyword>
<keyword evidence="2" id="KW-1133">Transmembrane helix</keyword>
<comment type="caution">
    <text evidence="4">The sequence shown here is derived from an EMBL/GenBank/DDBJ whole genome shotgun (WGS) entry which is preliminary data.</text>
</comment>
<evidence type="ECO:0000313" key="4">
    <source>
        <dbReference type="EMBL" id="KAB7708054.1"/>
    </source>
</evidence>
<dbReference type="InterPro" id="IPR006668">
    <property type="entry name" value="Mg_transptr_MgtE_intracell_dom"/>
</dbReference>
<reference evidence="4 5" key="1">
    <citation type="submission" date="2019-10" db="EMBL/GenBank/DDBJ databases">
        <title>Bacillus aerolatum sp. nov., isolated from bioaerosol of sport playgrounds.</title>
        <authorList>
            <person name="Chen P."/>
            <person name="Zhang G."/>
        </authorList>
    </citation>
    <scope>NUCLEOTIDE SEQUENCE [LARGE SCALE GENOMIC DNA]</scope>
    <source>
        <strain evidence="4 5">CX253</strain>
    </source>
</reference>
<keyword evidence="1" id="KW-0175">Coiled coil</keyword>
<gene>
    <name evidence="4" type="ORF">F9802_04910</name>
</gene>
<proteinExistence type="predicted"/>
<feature type="transmembrane region" description="Helical" evidence="2">
    <location>
        <begin position="22"/>
        <end position="53"/>
    </location>
</feature>
<evidence type="ECO:0000256" key="2">
    <source>
        <dbReference type="SAM" id="Phobius"/>
    </source>
</evidence>
<dbReference type="Pfam" id="PF03448">
    <property type="entry name" value="MgtE_N"/>
    <property type="match status" value="1"/>
</dbReference>